<evidence type="ECO:0000256" key="5">
    <source>
        <dbReference type="ARBA" id="ARBA00023136"/>
    </source>
</evidence>
<organism evidence="8 9">
    <name type="scientific">Chryseolinea serpens</name>
    <dbReference type="NCBI Taxonomy" id="947013"/>
    <lineage>
        <taxon>Bacteria</taxon>
        <taxon>Pseudomonadati</taxon>
        <taxon>Bacteroidota</taxon>
        <taxon>Cytophagia</taxon>
        <taxon>Cytophagales</taxon>
        <taxon>Fulvivirgaceae</taxon>
        <taxon>Chryseolinea</taxon>
    </lineage>
</organism>
<dbReference type="AlphaFoldDB" id="A0A1M5UU72"/>
<reference evidence="8 9" key="1">
    <citation type="submission" date="2016-11" db="EMBL/GenBank/DDBJ databases">
        <authorList>
            <person name="Jaros S."/>
            <person name="Januszkiewicz K."/>
            <person name="Wedrychowicz H."/>
        </authorList>
    </citation>
    <scope>NUCLEOTIDE SEQUENCE [LARGE SCALE GENOMIC DNA]</scope>
    <source>
        <strain evidence="8 9">DSM 24574</strain>
    </source>
</reference>
<feature type="transmembrane region" description="Helical" evidence="6">
    <location>
        <begin position="46"/>
        <end position="66"/>
    </location>
</feature>
<protein>
    <submittedName>
        <fullName evidence="8">Putative flippase GtrA (Transmembrane translocase of bactoprenol-linked glucose)</fullName>
    </submittedName>
</protein>
<dbReference type="EMBL" id="FQWQ01000003">
    <property type="protein sequence ID" value="SHH66378.1"/>
    <property type="molecule type" value="Genomic_DNA"/>
</dbReference>
<evidence type="ECO:0000256" key="3">
    <source>
        <dbReference type="ARBA" id="ARBA00022692"/>
    </source>
</evidence>
<dbReference type="InterPro" id="IPR051401">
    <property type="entry name" value="GtrA_CellWall_Glycosyl"/>
</dbReference>
<comment type="subcellular location">
    <subcellularLocation>
        <location evidence="1">Membrane</location>
        <topology evidence="1">Multi-pass membrane protein</topology>
    </subcellularLocation>
</comment>
<dbReference type="InterPro" id="IPR007267">
    <property type="entry name" value="GtrA_DPMS_TM"/>
</dbReference>
<name>A0A1M5UU72_9BACT</name>
<dbReference type="PANTHER" id="PTHR38459:SF1">
    <property type="entry name" value="PROPHAGE BACTOPRENOL-LINKED GLUCOSE TRANSLOCASE HOMOLOG"/>
    <property type="match status" value="1"/>
</dbReference>
<feature type="transmembrane region" description="Helical" evidence="6">
    <location>
        <begin position="104"/>
        <end position="124"/>
    </location>
</feature>
<dbReference type="PANTHER" id="PTHR38459">
    <property type="entry name" value="PROPHAGE BACTOPRENOL-LINKED GLUCOSE TRANSLOCASE HOMOLOG"/>
    <property type="match status" value="1"/>
</dbReference>
<keyword evidence="4 6" id="KW-1133">Transmembrane helix</keyword>
<keyword evidence="5 6" id="KW-0472">Membrane</keyword>
<evidence type="ECO:0000256" key="4">
    <source>
        <dbReference type="ARBA" id="ARBA00022989"/>
    </source>
</evidence>
<dbReference type="STRING" id="947013.SAMN04488109_4911"/>
<feature type="transmembrane region" description="Helical" evidence="6">
    <location>
        <begin position="78"/>
        <end position="98"/>
    </location>
</feature>
<gene>
    <name evidence="8" type="ORF">SAMN04488109_4911</name>
</gene>
<dbReference type="GO" id="GO:0000271">
    <property type="term" value="P:polysaccharide biosynthetic process"/>
    <property type="evidence" value="ECO:0007669"/>
    <property type="project" value="InterPro"/>
</dbReference>
<evidence type="ECO:0000313" key="9">
    <source>
        <dbReference type="Proteomes" id="UP000184212"/>
    </source>
</evidence>
<feature type="domain" description="GtrA/DPMS transmembrane" evidence="7">
    <location>
        <begin position="20"/>
        <end position="131"/>
    </location>
</feature>
<keyword evidence="3 6" id="KW-0812">Transmembrane</keyword>
<comment type="similarity">
    <text evidence="2">Belongs to the GtrA family.</text>
</comment>
<feature type="transmembrane region" description="Helical" evidence="6">
    <location>
        <begin position="20"/>
        <end position="40"/>
    </location>
</feature>
<proteinExistence type="inferred from homology"/>
<sequence>MHTLIIKDGLIFLKSQTASLIASLVDFACTIVCVEVLGVWYGHAGIVGNIVGAITNFVIGRQWVFLSSGTNNLRQQALRYAIVWAGYVALGFLLFVAVTDYININYRIAKVLVAIFLSVTYNYVLQKKYVFK</sequence>
<evidence type="ECO:0000256" key="2">
    <source>
        <dbReference type="ARBA" id="ARBA00009399"/>
    </source>
</evidence>
<dbReference type="Pfam" id="PF04138">
    <property type="entry name" value="GtrA_DPMS_TM"/>
    <property type="match status" value="1"/>
</dbReference>
<keyword evidence="9" id="KW-1185">Reference proteome</keyword>
<dbReference type="Proteomes" id="UP000184212">
    <property type="component" value="Unassembled WGS sequence"/>
</dbReference>
<dbReference type="OrthoDB" id="961506at2"/>
<accession>A0A1M5UU72</accession>
<evidence type="ECO:0000313" key="8">
    <source>
        <dbReference type="EMBL" id="SHH66378.1"/>
    </source>
</evidence>
<evidence type="ECO:0000256" key="1">
    <source>
        <dbReference type="ARBA" id="ARBA00004141"/>
    </source>
</evidence>
<dbReference type="GO" id="GO:0005886">
    <property type="term" value="C:plasma membrane"/>
    <property type="evidence" value="ECO:0007669"/>
    <property type="project" value="TreeGrafter"/>
</dbReference>
<evidence type="ECO:0000256" key="6">
    <source>
        <dbReference type="SAM" id="Phobius"/>
    </source>
</evidence>
<evidence type="ECO:0000259" key="7">
    <source>
        <dbReference type="Pfam" id="PF04138"/>
    </source>
</evidence>